<name>A0ABT3FJY1_9BACT</name>
<comment type="caution">
    <text evidence="2">The sequence shown here is derived from an EMBL/GenBank/DDBJ whole genome shotgun (WGS) entry which is preliminary data.</text>
</comment>
<dbReference type="EMBL" id="JAPDDS010000002">
    <property type="protein sequence ID" value="MCW1883884.1"/>
    <property type="molecule type" value="Genomic_DNA"/>
</dbReference>
<dbReference type="Proteomes" id="UP001207930">
    <property type="component" value="Unassembled WGS sequence"/>
</dbReference>
<keyword evidence="3" id="KW-1185">Reference proteome</keyword>
<feature type="signal peptide" evidence="1">
    <location>
        <begin position="1"/>
        <end position="24"/>
    </location>
</feature>
<dbReference type="RefSeq" id="WP_264499845.1">
    <property type="nucleotide sequence ID" value="NZ_JAPDDS010000002.1"/>
</dbReference>
<evidence type="ECO:0000313" key="3">
    <source>
        <dbReference type="Proteomes" id="UP001207930"/>
    </source>
</evidence>
<evidence type="ECO:0000313" key="2">
    <source>
        <dbReference type="EMBL" id="MCW1883884.1"/>
    </source>
</evidence>
<protein>
    <submittedName>
        <fullName evidence="2">Uncharacterized protein</fullName>
    </submittedName>
</protein>
<evidence type="ECO:0000256" key="1">
    <source>
        <dbReference type="SAM" id="SignalP"/>
    </source>
</evidence>
<accession>A0ABT3FJY1</accession>
<proteinExistence type="predicted"/>
<reference evidence="2 3" key="1">
    <citation type="submission" date="2022-10" db="EMBL/GenBank/DDBJ databases">
        <title>Luteolibacter flavescens strain MCCC 1K03193, whole genome shotgun sequencing project.</title>
        <authorList>
            <person name="Zhao G."/>
            <person name="Shen L."/>
        </authorList>
    </citation>
    <scope>NUCLEOTIDE SEQUENCE [LARGE SCALE GENOMIC DNA]</scope>
    <source>
        <strain evidence="2 3">MCCC 1K03193</strain>
    </source>
</reference>
<keyword evidence="1" id="KW-0732">Signal</keyword>
<gene>
    <name evidence="2" type="ORF">OKA04_04040</name>
</gene>
<feature type="chain" id="PRO_5045170718" evidence="1">
    <location>
        <begin position="25"/>
        <end position="1509"/>
    </location>
</feature>
<sequence length="1509" mass="160939">MISLLRQLALLIILAARVMGGSPAEGLDSTLSWTVSGNSTWETAPSASAVNGGDVARARQPGDATMETVVSGPATVSFSWRLSGPDGRGWLSLRIGGHEMATLRRGLPWQRVDINLPPGSHTLRIGAHGMARVPGAAAEVDHFVVNAGARLPWLTGVDEDPAALWVATGSSQVAAEVVPSLSGIDDGQVATMRGTGGSGRTSLMRLVQGPARLVPRVNVKGGSFVGRDLDSVGAIRRVNSSTGNTWNASPIIVGPGIHRVEWVHFYWAQLEDEKDPHPQVLPGSVNPAPTDVATLAGLAITPLTLDTTVPGGLTWTSTGSNPFVPTLADRDNNSLNQDQQAALSVERPLPNQDARLSTVIDGPAEVRLSARFEGPAGDTFRIVANGELKYDRFEGGGIGMSTFEIPAGPVTVEVVWTSGPLTDPLRRASIVDVEVRQVIPQAVRDALGAPAGVSLYTSNPELWDTADADPREGLAARNRPFLLNPGAFPELSAWVDGPAVLTYWRRADVPAGTSLGFPGVMSASNPGPFTWQPVSVPVPDGRHRLVWHSPYAQGIMPQGSRYYLDGFTVEPGNGVEAVPIAEALDTPGRIWTASEVGVTSGNLGQLALDGVDAVALSPDSEGAPSWIETTVTGPAIFTVHHSRSLPGITLDGGIPNWGVTDDYLPEDSLWRRLRMPIPAGDHVVRLSGSDPRYPATLDMVEVTPQPALSFAEAVDAPGLTFTSGGDRWQGLHSPEASDEVDSLFAGGEQGTGWIATEITGPARVEFVWRAGPDGTRLSLEMDGTEILVASAYQPWENVAVEIPAGTHAFRWVFSSPADRPGSPAGLDQLSVQPLPGLTLADALESPGRTWITRGPLPSWTAQTGVTHDGQDAAGVPTYDDETISSGSVLQTTVTGPVLVRFRWHKDGPGFARCQMDERDIAELTVEDEWQEVTLAIPPGDHILRWATFKNHYFEPRPSLHVDDFRIESLPTSLTLAEVLKAPSLPWRTSTSAPWEHAWRGLPGGGYELAAISPAPEAGTTWIETDVTGPAVLSFVYLDDTFGLGSGKLIVNGEPVMPLAGATWPDDAIPVRWPLPAGTHTIRWEWTPGGTPLGSTRMERLMIDRVEVATGRPEIASLFPAGVDLELVGHPWTVQPTPGGGFRAESQPVSSSVDLMGSPIQSRLNMTVPGNRELAFRTGWTGLRTNRVGGMFFNAGGLWYNIHGVGGTTAETLNSVWHLPPGSDHLLRFTTASGQGTLDAMFLDQVSLEEPAHPLGEALGVPGKVFLSSGSGRWHGQTAVTHGDGAAVSSGGDGSLTTFFTGPGTVSWWWKSEGVSTGANVGLIAYPNGQASVLAARSGSFGWERREVVIPWGQTFRLEWRTAGYEAGRLILDEVAFRESVSDTYTAWAISKIGAGERAPMNADPDGDGQSNLMEFAFGSNPLSARSAYTQDLRIENGQIRLCLTLPEHDTTGLNYDLEFSTDLVHWERVHRIPGGPSIPDEPVICPVPAEATGDRGFVRIRLSMGEDQE</sequence>
<organism evidence="2 3">
    <name type="scientific">Luteolibacter flavescens</name>
    <dbReference type="NCBI Taxonomy" id="1859460"/>
    <lineage>
        <taxon>Bacteria</taxon>
        <taxon>Pseudomonadati</taxon>
        <taxon>Verrucomicrobiota</taxon>
        <taxon>Verrucomicrobiia</taxon>
        <taxon>Verrucomicrobiales</taxon>
        <taxon>Verrucomicrobiaceae</taxon>
        <taxon>Luteolibacter</taxon>
    </lineage>
</organism>